<keyword evidence="2" id="KW-1003">Cell membrane</keyword>
<evidence type="ECO:0000256" key="2">
    <source>
        <dbReference type="ARBA" id="ARBA00022475"/>
    </source>
</evidence>
<reference evidence="10 11" key="1">
    <citation type="submission" date="2020-05" db="EMBL/GenBank/DDBJ databases">
        <title>Sulfurimonas marisnigri, sp. nov., and Sulfurimonas baltica, sp. nov., manganese oxide reducing chemolithoautotrophs of the class Epsilonproteobacteria isolated from the pelagic redoxclines of the Black and Baltic Seas and emended description of the genus Sulfurimonas.</title>
        <authorList>
            <person name="Henkel J.V."/>
            <person name="Laudan C."/>
            <person name="Werner J."/>
            <person name="Neu T."/>
            <person name="Plewe S."/>
            <person name="Sproer C."/>
            <person name="Bunk B."/>
            <person name="Schulz-Vogt H.N."/>
        </authorList>
    </citation>
    <scope>NUCLEOTIDE SEQUENCE [LARGE SCALE GENOMIC DNA]</scope>
    <source>
        <strain evidence="10 11">GD2</strain>
    </source>
</reference>
<keyword evidence="3 7" id="KW-0812">Transmembrane</keyword>
<name>A0A7S7RMW4_9BACT</name>
<dbReference type="KEGG" id="sbal:HUE88_03180"/>
<dbReference type="PANTHER" id="PTHR32309:SF13">
    <property type="entry name" value="FERRIC ENTEROBACTIN TRANSPORT PROTEIN FEPE"/>
    <property type="match status" value="1"/>
</dbReference>
<dbReference type="InterPro" id="IPR050445">
    <property type="entry name" value="Bact_polysacc_biosynth/exp"/>
</dbReference>
<gene>
    <name evidence="10" type="ORF">HUE88_03180</name>
</gene>
<evidence type="ECO:0000256" key="5">
    <source>
        <dbReference type="ARBA" id="ARBA00023136"/>
    </source>
</evidence>
<feature type="transmembrane region" description="Helical" evidence="7">
    <location>
        <begin position="463"/>
        <end position="482"/>
    </location>
</feature>
<protein>
    <recommendedName>
        <fullName evidence="12">Polysaccharide chain length determinant N-terminal domain-containing protein</fullName>
    </recommendedName>
</protein>
<evidence type="ECO:0000256" key="3">
    <source>
        <dbReference type="ARBA" id="ARBA00022692"/>
    </source>
</evidence>
<evidence type="ECO:0000259" key="9">
    <source>
        <dbReference type="Pfam" id="PF13807"/>
    </source>
</evidence>
<evidence type="ECO:0000256" key="4">
    <source>
        <dbReference type="ARBA" id="ARBA00022989"/>
    </source>
</evidence>
<evidence type="ECO:0008006" key="12">
    <source>
        <dbReference type="Google" id="ProtNLM"/>
    </source>
</evidence>
<evidence type="ECO:0000256" key="6">
    <source>
        <dbReference type="SAM" id="Coils"/>
    </source>
</evidence>
<dbReference type="Pfam" id="PF02706">
    <property type="entry name" value="Wzz"/>
    <property type="match status" value="1"/>
</dbReference>
<keyword evidence="5 7" id="KW-0472">Membrane</keyword>
<evidence type="ECO:0000256" key="1">
    <source>
        <dbReference type="ARBA" id="ARBA00004651"/>
    </source>
</evidence>
<dbReference type="InterPro" id="IPR032807">
    <property type="entry name" value="GNVR"/>
</dbReference>
<dbReference type="RefSeq" id="WP_194370991.1">
    <property type="nucleotide sequence ID" value="NZ_CP054492.1"/>
</dbReference>
<dbReference type="Proteomes" id="UP000593994">
    <property type="component" value="Chromosome"/>
</dbReference>
<keyword evidence="4 7" id="KW-1133">Transmembrane helix</keyword>
<feature type="coiled-coil region" evidence="6">
    <location>
        <begin position="193"/>
        <end position="330"/>
    </location>
</feature>
<proteinExistence type="predicted"/>
<feature type="transmembrane region" description="Helical" evidence="7">
    <location>
        <begin position="32"/>
        <end position="50"/>
    </location>
</feature>
<dbReference type="PANTHER" id="PTHR32309">
    <property type="entry name" value="TYROSINE-PROTEIN KINASE"/>
    <property type="match status" value="1"/>
</dbReference>
<comment type="subcellular location">
    <subcellularLocation>
        <location evidence="1">Cell membrane</location>
        <topology evidence="1">Multi-pass membrane protein</topology>
    </subcellularLocation>
</comment>
<feature type="domain" description="Polysaccharide chain length determinant N-terminal" evidence="8">
    <location>
        <begin position="14"/>
        <end position="85"/>
    </location>
</feature>
<evidence type="ECO:0000259" key="8">
    <source>
        <dbReference type="Pfam" id="PF02706"/>
    </source>
</evidence>
<evidence type="ECO:0000313" key="11">
    <source>
        <dbReference type="Proteomes" id="UP000593994"/>
    </source>
</evidence>
<dbReference type="GO" id="GO:0005886">
    <property type="term" value="C:plasma membrane"/>
    <property type="evidence" value="ECO:0007669"/>
    <property type="project" value="UniProtKB-SubCell"/>
</dbReference>
<organism evidence="10 11">
    <name type="scientific">Candidatus Sulfurimonas baltica</name>
    <dbReference type="NCBI Taxonomy" id="2740404"/>
    <lineage>
        <taxon>Bacteria</taxon>
        <taxon>Pseudomonadati</taxon>
        <taxon>Campylobacterota</taxon>
        <taxon>Epsilonproteobacteria</taxon>
        <taxon>Campylobacterales</taxon>
        <taxon>Sulfurimonadaceae</taxon>
        <taxon>Sulfurimonas</taxon>
    </lineage>
</organism>
<dbReference type="Pfam" id="PF13807">
    <property type="entry name" value="GNVR"/>
    <property type="match status" value="1"/>
</dbReference>
<dbReference type="EMBL" id="CP054492">
    <property type="protein sequence ID" value="QOY52707.1"/>
    <property type="molecule type" value="Genomic_DNA"/>
</dbReference>
<dbReference type="AlphaFoldDB" id="A0A7S7RMW4"/>
<accession>A0A7S7RMW4</accession>
<feature type="domain" description="Tyrosine-protein kinase G-rich" evidence="9">
    <location>
        <begin position="425"/>
        <end position="482"/>
    </location>
</feature>
<evidence type="ECO:0000313" key="10">
    <source>
        <dbReference type="EMBL" id="QOY52707.1"/>
    </source>
</evidence>
<dbReference type="InterPro" id="IPR003856">
    <property type="entry name" value="LPS_length_determ_N"/>
</dbReference>
<sequence length="497" mass="58259">MQDNQQNIQRYEEDEIDLRELFRTLMKNRIKIVLITFFITIGAVIYAYMLPEVYEVKSNIQIGQINQELITEPETLVKTLNLVFNVEDKISAKEKFTSEVFSIDTNKKLKNFIEIITKAISNEEALKKNKEVVTYIEDLYQPKIEQYIINTKNSITDAQRDISNIENFEIKNIQRQIELLKTQRIVEIDAKIAKLMNQDIKKLEQQIELLKTQRIVDIDAKIAKLLNQDIKKLEQQIELLKTQRIVEIDKKIDFYNNIKLKTVESKIQFQTNKLKEYTESVNALYENNKLNDNTSTVISSLQMVNYQNLILNSQNKIEDLKIEKEIITNETIDNLEIEKKNILDITIKDIELRIENIKNIDIANLEKEKRNILDITIKDIELSIVNIKNIDIAKLEKEKRNISNETIRKLQHQIDVDLVTKKIKLEEKINQLQFSLSKNYINNSRVVGDYIVKDYPIAPKKKLIVVVAFVTGLILSIFLVFFMEFIKGFKEEENPGS</sequence>
<keyword evidence="11" id="KW-1185">Reference proteome</keyword>
<evidence type="ECO:0000256" key="7">
    <source>
        <dbReference type="SAM" id="Phobius"/>
    </source>
</evidence>
<dbReference type="GO" id="GO:0004713">
    <property type="term" value="F:protein tyrosine kinase activity"/>
    <property type="evidence" value="ECO:0007669"/>
    <property type="project" value="TreeGrafter"/>
</dbReference>
<keyword evidence="6" id="KW-0175">Coiled coil</keyword>